<name>A0A9P5D076_9HYPO</name>
<sequence length="316" mass="33925">MPQPHHQRRKSGHNYNNNSSSSNNNNNTSVTDSTNTVSTKTVTVSDMSKPRRPNMSRRQTPVNAQKLGKGPRERERDRLDAWDDERESFPQFCMTCEKQFVPYHQHGSIYCSETCRRVDQSYSSAAVSASMPRSCNGTDGRGHGHGHAFYSADDSQPKDIIPQASPSRPPSVMFGASPPRTPGTAVHGYGYGYGGSSSASSSAMAALRSLSLNGRPPSPPSPSGSSTASSSVWPFGAGPGAGAAAGSDLYSYQHQSPATSYSRPSAFYLSSTYDAAYDGGYYDLGSATADRPLPSRHPGYHSRPKSIELVTPTISR</sequence>
<gene>
    <name evidence="2" type="ORF">GMORB2_2284</name>
</gene>
<feature type="region of interest" description="Disordered" evidence="1">
    <location>
        <begin position="210"/>
        <end position="231"/>
    </location>
</feature>
<reference evidence="2" key="1">
    <citation type="submission" date="2020-03" db="EMBL/GenBank/DDBJ databases">
        <title>Site-based positive gene gene selection in Geosmithia morbida across the United States reveals a broad range of putative effectors and factors for local host and environmental adapation.</title>
        <authorList>
            <person name="Onufrak A."/>
            <person name="Murdoch R.W."/>
            <person name="Gazis R."/>
            <person name="Huff M."/>
            <person name="Staton M."/>
            <person name="Klingeman W."/>
            <person name="Hadziabdic D."/>
        </authorList>
    </citation>
    <scope>NUCLEOTIDE SEQUENCE</scope>
    <source>
        <strain evidence="2">1262</strain>
    </source>
</reference>
<organism evidence="2 3">
    <name type="scientific">Geosmithia morbida</name>
    <dbReference type="NCBI Taxonomy" id="1094350"/>
    <lineage>
        <taxon>Eukaryota</taxon>
        <taxon>Fungi</taxon>
        <taxon>Dikarya</taxon>
        <taxon>Ascomycota</taxon>
        <taxon>Pezizomycotina</taxon>
        <taxon>Sordariomycetes</taxon>
        <taxon>Hypocreomycetidae</taxon>
        <taxon>Hypocreales</taxon>
        <taxon>Bionectriaceae</taxon>
        <taxon>Geosmithia</taxon>
    </lineage>
</organism>
<dbReference type="RefSeq" id="XP_035319974.1">
    <property type="nucleotide sequence ID" value="XM_035464264.1"/>
</dbReference>
<evidence type="ECO:0000313" key="2">
    <source>
        <dbReference type="EMBL" id="KAF4121322.1"/>
    </source>
</evidence>
<feature type="compositionally biased region" description="Basic and acidic residues" evidence="1">
    <location>
        <begin position="70"/>
        <end position="80"/>
    </location>
</feature>
<dbReference type="OrthoDB" id="3599883at2759"/>
<feature type="region of interest" description="Disordered" evidence="1">
    <location>
        <begin position="1"/>
        <end position="80"/>
    </location>
</feature>
<protein>
    <submittedName>
        <fullName evidence="2">Uncharacterized protein</fullName>
    </submittedName>
</protein>
<dbReference type="GeneID" id="55968514"/>
<feature type="region of interest" description="Disordered" evidence="1">
    <location>
        <begin position="146"/>
        <end position="179"/>
    </location>
</feature>
<dbReference type="EMBL" id="JAANYQ010000013">
    <property type="protein sequence ID" value="KAF4121322.1"/>
    <property type="molecule type" value="Genomic_DNA"/>
</dbReference>
<feature type="compositionally biased region" description="Low complexity" evidence="1">
    <location>
        <begin position="16"/>
        <end position="45"/>
    </location>
</feature>
<comment type="caution">
    <text evidence="2">The sequence shown here is derived from an EMBL/GenBank/DDBJ whole genome shotgun (WGS) entry which is preliminary data.</text>
</comment>
<keyword evidence="3" id="KW-1185">Reference proteome</keyword>
<proteinExistence type="predicted"/>
<feature type="compositionally biased region" description="Basic residues" evidence="1">
    <location>
        <begin position="1"/>
        <end position="12"/>
    </location>
</feature>
<dbReference type="InterPro" id="IPR024368">
    <property type="entry name" value="Ecl1/2/3"/>
</dbReference>
<dbReference type="AlphaFoldDB" id="A0A9P5D076"/>
<evidence type="ECO:0000256" key="1">
    <source>
        <dbReference type="SAM" id="MobiDB-lite"/>
    </source>
</evidence>
<evidence type="ECO:0000313" key="3">
    <source>
        <dbReference type="Proteomes" id="UP000749293"/>
    </source>
</evidence>
<accession>A0A9P5D076</accession>
<dbReference type="Proteomes" id="UP000749293">
    <property type="component" value="Unassembled WGS sequence"/>
</dbReference>
<feature type="region of interest" description="Disordered" evidence="1">
    <location>
        <begin position="287"/>
        <end position="316"/>
    </location>
</feature>
<dbReference type="Pfam" id="PF12855">
    <property type="entry name" value="Ecl1"/>
    <property type="match status" value="1"/>
</dbReference>